<protein>
    <submittedName>
        <fullName evidence="1">Extracellular solute-binding protein</fullName>
    </submittedName>
</protein>
<evidence type="ECO:0000313" key="2">
    <source>
        <dbReference type="Proteomes" id="UP000642284"/>
    </source>
</evidence>
<dbReference type="SUPFAM" id="SSF53850">
    <property type="entry name" value="Periplasmic binding protein-like II"/>
    <property type="match status" value="1"/>
</dbReference>
<reference evidence="1 2" key="1">
    <citation type="submission" date="2020-08" db="EMBL/GenBank/DDBJ databases">
        <title>Genemic of Streptomyces polyaspartic.</title>
        <authorList>
            <person name="Liu W."/>
        </authorList>
    </citation>
    <scope>NUCLEOTIDE SEQUENCE [LARGE SCALE GENOMIC DNA]</scope>
    <source>
        <strain evidence="1 2">TRM66268-LWL</strain>
    </source>
</reference>
<sequence>MSAGACTGSEDPTVTVLGPWTDGEEKPFVAALKEIEKRTGVHYFYSGTRSLRDTLVAQLQAGAPPDVAILNSLGELTDYARNGSAHPLPDDIADRAIKPWAPDVTVRVEGEEQLTRRAYWAPVRIDLKGIVWHRPDDRSEKPAPWCLGMSSGATSGWPGTDWIEDLLLRRQGPDVYQRWALGDASVPWTGKEVRQAWQDWGKLLPRGAKGSKGEKQRRAALTRSFEAGSGLLNSQEGCRLEHQGSFIRRHYDDTYQPAPTPRFVSSVGQKHTDTYEVSGDMAAVFAPGDEAWELVRELTGPKARTAWAASAESEGERPLFPGAVGVAPRRGGATAQVENLFYKAERICFDASDAMPPSLRDAFQRAALEFLAKPDERTLDALLQGLEREARLQRADDAFVLDDLCDKPPPDPYENS</sequence>
<name>A0ABR7SM40_9ACTN</name>
<dbReference type="InterPro" id="IPR006059">
    <property type="entry name" value="SBP"/>
</dbReference>
<dbReference type="EMBL" id="JACTVJ010000014">
    <property type="protein sequence ID" value="MBC9716419.1"/>
    <property type="molecule type" value="Genomic_DNA"/>
</dbReference>
<gene>
    <name evidence="1" type="ORF">H9Y04_28190</name>
</gene>
<dbReference type="Gene3D" id="3.40.190.10">
    <property type="entry name" value="Periplasmic binding protein-like II"/>
    <property type="match status" value="3"/>
</dbReference>
<dbReference type="Proteomes" id="UP000642284">
    <property type="component" value="Unassembled WGS sequence"/>
</dbReference>
<proteinExistence type="predicted"/>
<evidence type="ECO:0000313" key="1">
    <source>
        <dbReference type="EMBL" id="MBC9716419.1"/>
    </source>
</evidence>
<organism evidence="1 2">
    <name type="scientific">Streptomyces polyasparticus</name>
    <dbReference type="NCBI Taxonomy" id="2767826"/>
    <lineage>
        <taxon>Bacteria</taxon>
        <taxon>Bacillati</taxon>
        <taxon>Actinomycetota</taxon>
        <taxon>Actinomycetes</taxon>
        <taxon>Kitasatosporales</taxon>
        <taxon>Streptomycetaceae</taxon>
        <taxon>Streptomyces</taxon>
    </lineage>
</organism>
<accession>A0ABR7SM40</accession>
<comment type="caution">
    <text evidence="1">The sequence shown here is derived from an EMBL/GenBank/DDBJ whole genome shotgun (WGS) entry which is preliminary data.</text>
</comment>
<dbReference type="Pfam" id="PF01547">
    <property type="entry name" value="SBP_bac_1"/>
    <property type="match status" value="1"/>
</dbReference>
<keyword evidence="2" id="KW-1185">Reference proteome</keyword>